<evidence type="ECO:0000313" key="1">
    <source>
        <dbReference type="EMBL" id="RED75532.1"/>
    </source>
</evidence>
<comment type="caution">
    <text evidence="1">The sequence shown here is derived from an EMBL/GenBank/DDBJ whole genome shotgun (WGS) entry which is preliminary data.</text>
</comment>
<dbReference type="AlphaFoldDB" id="A0A3D9JN77"/>
<reference evidence="1 2" key="1">
    <citation type="submission" date="2018-07" db="EMBL/GenBank/DDBJ databases">
        <title>Genomic Encyclopedia of Type Strains, Phase III (KMG-III): the genomes of soil and plant-associated and newly described type strains.</title>
        <authorList>
            <person name="Whitman W."/>
        </authorList>
    </citation>
    <scope>NUCLEOTIDE SEQUENCE [LARGE SCALE GENOMIC DNA]</scope>
    <source>
        <strain evidence="1 2">CECT 7287</strain>
    </source>
</reference>
<accession>A0A3D9JN77</accession>
<sequence>MSVALCPIPLQTKASAVVCAGEDENALVQTLSQLELLPLHEIVVVAGQPTERLFSQARGLGNAIVVSLPDRVDPDIGRALGVKLTGADTVLFVDGANVVGAEQLARFLWECDGKLDVVLNDLGARMRTFRHRKGVERLQEFLNASLKREDLKINSLSVLPFALSRNALDTLGAGALSVPVKAHAQAILKGLKFGTGGFVGAGGLPGFADSGWKKAAGDHAEAWREALSVRGDRMHFADTMRNRGILGEWAT</sequence>
<name>A0A3D9JN77_9BACL</name>
<dbReference type="EMBL" id="QRDZ01000015">
    <property type="protein sequence ID" value="RED75532.1"/>
    <property type="molecule type" value="Genomic_DNA"/>
</dbReference>
<dbReference type="Proteomes" id="UP000256977">
    <property type="component" value="Unassembled WGS sequence"/>
</dbReference>
<proteinExistence type="predicted"/>
<dbReference type="InterPro" id="IPR029044">
    <property type="entry name" value="Nucleotide-diphossugar_trans"/>
</dbReference>
<evidence type="ECO:0000313" key="2">
    <source>
        <dbReference type="Proteomes" id="UP000256977"/>
    </source>
</evidence>
<gene>
    <name evidence="1" type="ORF">DFP98_115148</name>
</gene>
<protein>
    <recommendedName>
        <fullName evidence="3">Glycosyl transferase family 2</fullName>
    </recommendedName>
</protein>
<evidence type="ECO:0008006" key="3">
    <source>
        <dbReference type="Google" id="ProtNLM"/>
    </source>
</evidence>
<organism evidence="1 2">
    <name type="scientific">Cohnella phaseoli</name>
    <dbReference type="NCBI Taxonomy" id="456490"/>
    <lineage>
        <taxon>Bacteria</taxon>
        <taxon>Bacillati</taxon>
        <taxon>Bacillota</taxon>
        <taxon>Bacilli</taxon>
        <taxon>Bacillales</taxon>
        <taxon>Paenibacillaceae</taxon>
        <taxon>Cohnella</taxon>
    </lineage>
</organism>
<keyword evidence="2" id="KW-1185">Reference proteome</keyword>
<dbReference type="SUPFAM" id="SSF53448">
    <property type="entry name" value="Nucleotide-diphospho-sugar transferases"/>
    <property type="match status" value="1"/>
</dbReference>